<keyword evidence="3" id="KW-1185">Reference proteome</keyword>
<evidence type="ECO:0000313" key="3">
    <source>
        <dbReference type="Proteomes" id="UP001302602"/>
    </source>
</evidence>
<organism evidence="2 3">
    <name type="scientific">Parathielavia appendiculata</name>
    <dbReference type="NCBI Taxonomy" id="2587402"/>
    <lineage>
        <taxon>Eukaryota</taxon>
        <taxon>Fungi</taxon>
        <taxon>Dikarya</taxon>
        <taxon>Ascomycota</taxon>
        <taxon>Pezizomycotina</taxon>
        <taxon>Sordariomycetes</taxon>
        <taxon>Sordariomycetidae</taxon>
        <taxon>Sordariales</taxon>
        <taxon>Chaetomiaceae</taxon>
        <taxon>Parathielavia</taxon>
    </lineage>
</organism>
<protein>
    <submittedName>
        <fullName evidence="2">Uncharacterized protein</fullName>
    </submittedName>
</protein>
<sequence>MIKSKTPQSAPPKRGMHRHLHHRYSISNVRPERRPDASESTLSPTLSAPSISGGAAI</sequence>
<feature type="compositionally biased region" description="Basic residues" evidence="1">
    <location>
        <begin position="14"/>
        <end position="24"/>
    </location>
</feature>
<dbReference type="EMBL" id="MU853224">
    <property type="protein sequence ID" value="KAK4127400.1"/>
    <property type="molecule type" value="Genomic_DNA"/>
</dbReference>
<dbReference type="Proteomes" id="UP001302602">
    <property type="component" value="Unassembled WGS sequence"/>
</dbReference>
<reference evidence="2" key="1">
    <citation type="journal article" date="2023" name="Mol. Phylogenet. Evol.">
        <title>Genome-scale phylogeny and comparative genomics of the fungal order Sordariales.</title>
        <authorList>
            <person name="Hensen N."/>
            <person name="Bonometti L."/>
            <person name="Westerberg I."/>
            <person name="Brannstrom I.O."/>
            <person name="Guillou S."/>
            <person name="Cros-Aarteil S."/>
            <person name="Calhoun S."/>
            <person name="Haridas S."/>
            <person name="Kuo A."/>
            <person name="Mondo S."/>
            <person name="Pangilinan J."/>
            <person name="Riley R."/>
            <person name="LaButti K."/>
            <person name="Andreopoulos B."/>
            <person name="Lipzen A."/>
            <person name="Chen C."/>
            <person name="Yan M."/>
            <person name="Daum C."/>
            <person name="Ng V."/>
            <person name="Clum A."/>
            <person name="Steindorff A."/>
            <person name="Ohm R.A."/>
            <person name="Martin F."/>
            <person name="Silar P."/>
            <person name="Natvig D.O."/>
            <person name="Lalanne C."/>
            <person name="Gautier V."/>
            <person name="Ament-Velasquez S.L."/>
            <person name="Kruys A."/>
            <person name="Hutchinson M.I."/>
            <person name="Powell A.J."/>
            <person name="Barry K."/>
            <person name="Miller A.N."/>
            <person name="Grigoriev I.V."/>
            <person name="Debuchy R."/>
            <person name="Gladieux P."/>
            <person name="Hiltunen Thoren M."/>
            <person name="Johannesson H."/>
        </authorList>
    </citation>
    <scope>NUCLEOTIDE SEQUENCE</scope>
    <source>
        <strain evidence="2">CBS 731.68</strain>
    </source>
</reference>
<proteinExistence type="predicted"/>
<dbReference type="RefSeq" id="XP_062651171.1">
    <property type="nucleotide sequence ID" value="XM_062792134.1"/>
</dbReference>
<dbReference type="AlphaFoldDB" id="A0AAN6Z6D6"/>
<evidence type="ECO:0000313" key="2">
    <source>
        <dbReference type="EMBL" id="KAK4127400.1"/>
    </source>
</evidence>
<feature type="compositionally biased region" description="Polar residues" evidence="1">
    <location>
        <begin position="38"/>
        <end position="50"/>
    </location>
</feature>
<name>A0AAN6Z6D6_9PEZI</name>
<gene>
    <name evidence="2" type="ORF">N657DRAFT_641385</name>
</gene>
<evidence type="ECO:0000256" key="1">
    <source>
        <dbReference type="SAM" id="MobiDB-lite"/>
    </source>
</evidence>
<comment type="caution">
    <text evidence="2">The sequence shown here is derived from an EMBL/GenBank/DDBJ whole genome shotgun (WGS) entry which is preliminary data.</text>
</comment>
<reference evidence="2" key="2">
    <citation type="submission" date="2023-05" db="EMBL/GenBank/DDBJ databases">
        <authorList>
            <consortium name="Lawrence Berkeley National Laboratory"/>
            <person name="Steindorff A."/>
            <person name="Hensen N."/>
            <person name="Bonometti L."/>
            <person name="Westerberg I."/>
            <person name="Brannstrom I.O."/>
            <person name="Guillou S."/>
            <person name="Cros-Aarteil S."/>
            <person name="Calhoun S."/>
            <person name="Haridas S."/>
            <person name="Kuo A."/>
            <person name="Mondo S."/>
            <person name="Pangilinan J."/>
            <person name="Riley R."/>
            <person name="Labutti K."/>
            <person name="Andreopoulos B."/>
            <person name="Lipzen A."/>
            <person name="Chen C."/>
            <person name="Yanf M."/>
            <person name="Daum C."/>
            <person name="Ng V."/>
            <person name="Clum A."/>
            <person name="Ohm R."/>
            <person name="Martin F."/>
            <person name="Silar P."/>
            <person name="Natvig D."/>
            <person name="Lalanne C."/>
            <person name="Gautier V."/>
            <person name="Ament-Velasquez S.L."/>
            <person name="Kruys A."/>
            <person name="Hutchinson M.I."/>
            <person name="Powell A.J."/>
            <person name="Barry K."/>
            <person name="Miller A.N."/>
            <person name="Grigoriev I.V."/>
            <person name="Debuchy R."/>
            <person name="Gladieux P."/>
            <person name="Thoren M.H."/>
            <person name="Johannesson H."/>
        </authorList>
    </citation>
    <scope>NUCLEOTIDE SEQUENCE</scope>
    <source>
        <strain evidence="2">CBS 731.68</strain>
    </source>
</reference>
<accession>A0AAN6Z6D6</accession>
<feature type="region of interest" description="Disordered" evidence="1">
    <location>
        <begin position="1"/>
        <end position="57"/>
    </location>
</feature>
<dbReference type="GeneID" id="87828903"/>